<evidence type="ECO:0008006" key="3">
    <source>
        <dbReference type="Google" id="ProtNLM"/>
    </source>
</evidence>
<keyword evidence="2" id="KW-1185">Reference proteome</keyword>
<dbReference type="AlphaFoldDB" id="A0A2M6UHK5"/>
<dbReference type="InterPro" id="IPR009962">
    <property type="entry name" value="DUF1488"/>
</dbReference>
<comment type="caution">
    <text evidence="1">The sequence shown here is derived from an EMBL/GenBank/DDBJ whole genome shotgun (WGS) entry which is preliminary data.</text>
</comment>
<name>A0A2M6UHK5_9BRAD</name>
<proteinExistence type="predicted"/>
<dbReference type="InterPro" id="IPR036692">
    <property type="entry name" value="Shew3726-like_sf"/>
</dbReference>
<reference evidence="1 2" key="1">
    <citation type="submission" date="2015-06" db="EMBL/GenBank/DDBJ databases">
        <title>Comparative genome analysis of nirS-carrying Bradyrhizobium sp. strains.</title>
        <authorList>
            <person name="Ishii S."/>
            <person name="Jang J."/>
            <person name="Nishizawa T."/>
            <person name="Senoo K."/>
        </authorList>
    </citation>
    <scope>NUCLEOTIDE SEQUENCE [LARGE SCALE GENOMIC DNA]</scope>
    <source>
        <strain evidence="1 2">TSA1</strain>
    </source>
</reference>
<dbReference type="RefSeq" id="WP_100179156.1">
    <property type="nucleotide sequence ID" value="NZ_LFJC01000003.1"/>
</dbReference>
<dbReference type="Pfam" id="PF07369">
    <property type="entry name" value="DUF1488"/>
    <property type="match status" value="1"/>
</dbReference>
<accession>A0A2M6UHK5</accession>
<organism evidence="1 2">
    <name type="scientific">Bradyrhizobium nitroreducens</name>
    <dbReference type="NCBI Taxonomy" id="709803"/>
    <lineage>
        <taxon>Bacteria</taxon>
        <taxon>Pseudomonadati</taxon>
        <taxon>Pseudomonadota</taxon>
        <taxon>Alphaproteobacteria</taxon>
        <taxon>Hyphomicrobiales</taxon>
        <taxon>Nitrobacteraceae</taxon>
        <taxon>Bradyrhizobium</taxon>
    </lineage>
</organism>
<evidence type="ECO:0000313" key="1">
    <source>
        <dbReference type="EMBL" id="PIT04028.1"/>
    </source>
</evidence>
<dbReference type="Proteomes" id="UP000228930">
    <property type="component" value="Unassembled WGS sequence"/>
</dbReference>
<evidence type="ECO:0000313" key="2">
    <source>
        <dbReference type="Proteomes" id="UP000228930"/>
    </source>
</evidence>
<dbReference type="SUPFAM" id="SSF160272">
    <property type="entry name" value="Shew3726-like"/>
    <property type="match status" value="1"/>
</dbReference>
<dbReference type="EMBL" id="LFJC01000003">
    <property type="protein sequence ID" value="PIT04028.1"/>
    <property type="molecule type" value="Genomic_DNA"/>
</dbReference>
<gene>
    <name evidence="1" type="ORF">TSA1_27075</name>
</gene>
<protein>
    <recommendedName>
        <fullName evidence="3">DUF1488 domain-containing protein</fullName>
    </recommendedName>
</protein>
<sequence length="92" mass="10360">MTLSSGRYIGLQYERMIVLFSMRDGAREIGCAISTSAMDDLERGPRVPPEHREAQFTRLRERIEACAAGKYHASEFEGQPPGIVLRSIDFRG</sequence>